<evidence type="ECO:0000313" key="2">
    <source>
        <dbReference type="EMBL" id="PON91662.1"/>
    </source>
</evidence>
<dbReference type="Proteomes" id="UP000237000">
    <property type="component" value="Unassembled WGS sequence"/>
</dbReference>
<dbReference type="AlphaFoldDB" id="A0A2P5F1J5"/>
<proteinExistence type="predicted"/>
<dbReference type="EMBL" id="JXTC01000072">
    <property type="protein sequence ID" value="PON91662.1"/>
    <property type="molecule type" value="Genomic_DNA"/>
</dbReference>
<protein>
    <submittedName>
        <fullName evidence="2">Uncharacterized protein</fullName>
    </submittedName>
</protein>
<accession>A0A2P5F1J5</accession>
<comment type="caution">
    <text evidence="2">The sequence shown here is derived from an EMBL/GenBank/DDBJ whole genome shotgun (WGS) entry which is preliminary data.</text>
</comment>
<organism evidence="2 3">
    <name type="scientific">Trema orientale</name>
    <name type="common">Charcoal tree</name>
    <name type="synonym">Celtis orientalis</name>
    <dbReference type="NCBI Taxonomy" id="63057"/>
    <lineage>
        <taxon>Eukaryota</taxon>
        <taxon>Viridiplantae</taxon>
        <taxon>Streptophyta</taxon>
        <taxon>Embryophyta</taxon>
        <taxon>Tracheophyta</taxon>
        <taxon>Spermatophyta</taxon>
        <taxon>Magnoliopsida</taxon>
        <taxon>eudicotyledons</taxon>
        <taxon>Gunneridae</taxon>
        <taxon>Pentapetalae</taxon>
        <taxon>rosids</taxon>
        <taxon>fabids</taxon>
        <taxon>Rosales</taxon>
        <taxon>Cannabaceae</taxon>
        <taxon>Trema</taxon>
    </lineage>
</organism>
<evidence type="ECO:0000313" key="3">
    <source>
        <dbReference type="Proteomes" id="UP000237000"/>
    </source>
</evidence>
<evidence type="ECO:0000256" key="1">
    <source>
        <dbReference type="SAM" id="MobiDB-lite"/>
    </source>
</evidence>
<feature type="region of interest" description="Disordered" evidence="1">
    <location>
        <begin position="1"/>
        <end position="21"/>
    </location>
</feature>
<reference evidence="3" key="1">
    <citation type="submission" date="2016-06" db="EMBL/GenBank/DDBJ databases">
        <title>Parallel loss of symbiosis genes in relatives of nitrogen-fixing non-legume Parasponia.</title>
        <authorList>
            <person name="Van Velzen R."/>
            <person name="Holmer R."/>
            <person name="Bu F."/>
            <person name="Rutten L."/>
            <person name="Van Zeijl A."/>
            <person name="Liu W."/>
            <person name="Santuari L."/>
            <person name="Cao Q."/>
            <person name="Sharma T."/>
            <person name="Shen D."/>
            <person name="Roswanjaya Y."/>
            <person name="Wardhani T."/>
            <person name="Kalhor M.S."/>
            <person name="Jansen J."/>
            <person name="Van den Hoogen J."/>
            <person name="Gungor B."/>
            <person name="Hartog M."/>
            <person name="Hontelez J."/>
            <person name="Verver J."/>
            <person name="Yang W.-C."/>
            <person name="Schijlen E."/>
            <person name="Repin R."/>
            <person name="Schilthuizen M."/>
            <person name="Schranz E."/>
            <person name="Heidstra R."/>
            <person name="Miyata K."/>
            <person name="Fedorova E."/>
            <person name="Kohlen W."/>
            <person name="Bisseling T."/>
            <person name="Smit S."/>
            <person name="Geurts R."/>
        </authorList>
    </citation>
    <scope>NUCLEOTIDE SEQUENCE [LARGE SCALE GENOMIC DNA]</scope>
    <source>
        <strain evidence="3">cv. RG33-2</strain>
    </source>
</reference>
<gene>
    <name evidence="2" type="ORF">TorRG33x02_124930</name>
</gene>
<name>A0A2P5F1J5_TREOI</name>
<keyword evidence="3" id="KW-1185">Reference proteome</keyword>
<dbReference type="InParanoid" id="A0A2P5F1J5"/>
<sequence>MQPAKPGHFHSTDSLNRSPGTGYRRLAELLILLKKEPEELFHER</sequence>